<dbReference type="InterPro" id="IPR004358">
    <property type="entry name" value="Sig_transdc_His_kin-like_C"/>
</dbReference>
<dbReference type="InterPro" id="IPR003661">
    <property type="entry name" value="HisK_dim/P_dom"/>
</dbReference>
<accession>Q47DP8</accession>
<keyword evidence="14" id="KW-0067">ATP-binding</keyword>
<dbReference type="Gene3D" id="3.30.565.10">
    <property type="entry name" value="Histidine kinase-like ATPase, C-terminal domain"/>
    <property type="match status" value="1"/>
</dbReference>
<dbReference type="GO" id="GO:0005886">
    <property type="term" value="C:plasma membrane"/>
    <property type="evidence" value="ECO:0007669"/>
    <property type="project" value="TreeGrafter"/>
</dbReference>
<evidence type="ECO:0000256" key="11">
    <source>
        <dbReference type="SAM" id="Phobius"/>
    </source>
</evidence>
<dbReference type="EMBL" id="CP000089">
    <property type="protein sequence ID" value="AAZ47033.1"/>
    <property type="molecule type" value="Genomic_DNA"/>
</dbReference>
<dbReference type="AlphaFoldDB" id="Q47DP8"/>
<evidence type="ECO:0000259" key="13">
    <source>
        <dbReference type="PROSITE" id="PS50885"/>
    </source>
</evidence>
<evidence type="ECO:0000256" key="3">
    <source>
        <dbReference type="ARBA" id="ARBA00012438"/>
    </source>
</evidence>
<dbReference type="PANTHER" id="PTHR45436">
    <property type="entry name" value="SENSOR HISTIDINE KINASE YKOH"/>
    <property type="match status" value="1"/>
</dbReference>
<protein>
    <recommendedName>
        <fullName evidence="3">histidine kinase</fullName>
        <ecNumber evidence="3">2.7.13.3</ecNumber>
    </recommendedName>
</protein>
<dbReference type="Pfam" id="PF02518">
    <property type="entry name" value="HATPase_c"/>
    <property type="match status" value="1"/>
</dbReference>
<comment type="subcellular location">
    <subcellularLocation>
        <location evidence="2">Membrane</location>
        <topology evidence="2">Multi-pass membrane protein</topology>
    </subcellularLocation>
</comment>
<evidence type="ECO:0000256" key="2">
    <source>
        <dbReference type="ARBA" id="ARBA00004141"/>
    </source>
</evidence>
<keyword evidence="5" id="KW-0808">Transferase</keyword>
<dbReference type="PROSITE" id="PS50109">
    <property type="entry name" value="HIS_KIN"/>
    <property type="match status" value="1"/>
</dbReference>
<feature type="transmembrane region" description="Helical" evidence="11">
    <location>
        <begin position="158"/>
        <end position="176"/>
    </location>
</feature>
<dbReference type="PRINTS" id="PR00344">
    <property type="entry name" value="BCTRLSENSOR"/>
</dbReference>
<dbReference type="PANTHER" id="PTHR45436:SF15">
    <property type="entry name" value="SENSOR HISTIDINE KINASE CUSS"/>
    <property type="match status" value="1"/>
</dbReference>
<evidence type="ECO:0000313" key="14">
    <source>
        <dbReference type="EMBL" id="AAZ47033.1"/>
    </source>
</evidence>
<evidence type="ECO:0000259" key="12">
    <source>
        <dbReference type="PROSITE" id="PS50109"/>
    </source>
</evidence>
<keyword evidence="4" id="KW-0597">Phosphoprotein</keyword>
<feature type="domain" description="Histidine kinase" evidence="12">
    <location>
        <begin position="237"/>
        <end position="451"/>
    </location>
</feature>
<dbReference type="SUPFAM" id="SSF55874">
    <property type="entry name" value="ATPase domain of HSP90 chaperone/DNA topoisomerase II/histidine kinase"/>
    <property type="match status" value="1"/>
</dbReference>
<dbReference type="InterPro" id="IPR036097">
    <property type="entry name" value="HisK_dim/P_sf"/>
</dbReference>
<keyword evidence="8 11" id="KW-1133">Transmembrane helix</keyword>
<dbReference type="Pfam" id="PF00512">
    <property type="entry name" value="HisKA"/>
    <property type="match status" value="1"/>
</dbReference>
<keyword evidence="9" id="KW-0902">Two-component regulatory system</keyword>
<dbReference type="InterPro" id="IPR003594">
    <property type="entry name" value="HATPase_dom"/>
</dbReference>
<dbReference type="KEGG" id="dar:Daro_2297"/>
<name>Q47DP8_DECAR</name>
<dbReference type="EC" id="2.7.13.3" evidence="3"/>
<gene>
    <name evidence="14" type="ordered locus">Daro_2297</name>
</gene>
<keyword evidence="10 11" id="KW-0472">Membrane</keyword>
<dbReference type="SMART" id="SM00387">
    <property type="entry name" value="HATPase_c"/>
    <property type="match status" value="1"/>
</dbReference>
<keyword evidence="7 14" id="KW-0418">Kinase</keyword>
<dbReference type="HOGENOM" id="CLU_000445_89_37_4"/>
<dbReference type="GO" id="GO:0000155">
    <property type="term" value="F:phosphorelay sensor kinase activity"/>
    <property type="evidence" value="ECO:0007669"/>
    <property type="project" value="InterPro"/>
</dbReference>
<dbReference type="GO" id="GO:0005524">
    <property type="term" value="F:ATP binding"/>
    <property type="evidence" value="ECO:0007669"/>
    <property type="project" value="UniProtKB-KW"/>
</dbReference>
<dbReference type="OrthoDB" id="8583694at2"/>
<dbReference type="Gene3D" id="1.10.287.130">
    <property type="match status" value="1"/>
</dbReference>
<evidence type="ECO:0000256" key="5">
    <source>
        <dbReference type="ARBA" id="ARBA00022679"/>
    </source>
</evidence>
<evidence type="ECO:0000256" key="6">
    <source>
        <dbReference type="ARBA" id="ARBA00022692"/>
    </source>
</evidence>
<sequence length="471" mass="52216">MDGFKKRLNESVQFKLSFSLSLAILVIAVVAGIFSFVSAFDEAHELQDDMLRQVAALFDRQHLPLAHLGDDGRAKDSDEESRVVVQYLADDGKAAGKGDAGVPLPLPITLPDGLHTLDVSGEPFRVLVKTTSNGERIAVAQETGVRDEIARDSALRTLMPFLILVPILLLIVADLVRKMFRPIASLSAEIDQRAEQELHPIEDSHLPAEVRPFVVAINRLLARVDQSMETQRRFVADAAHELRSPLTALSLQAERLDQADMSDLARERLMTLRRGIERGRNLLDQLLTLAKAQAALDRPKSPVSVQHVYRRVLEDLMPLAEDKHIDIGVEGEQDAQLWVNELDVIAVVKNLVDNAIRYTPDGGRVDLSVTTEEGRAILRIQDSGPGIQVTERERVFDPFYRTLGSDQVGSGLGLSIVKAVTDRIGAEIHLGFSDEVRYSGLCVRVHVPMAKPLQRVPQKTENQRPLRHDAD</sequence>
<feature type="transmembrane region" description="Helical" evidence="11">
    <location>
        <begin position="20"/>
        <end position="40"/>
    </location>
</feature>
<evidence type="ECO:0000256" key="7">
    <source>
        <dbReference type="ARBA" id="ARBA00022777"/>
    </source>
</evidence>
<organism evidence="14">
    <name type="scientific">Dechloromonas aromatica (strain RCB)</name>
    <dbReference type="NCBI Taxonomy" id="159087"/>
    <lineage>
        <taxon>Bacteria</taxon>
        <taxon>Pseudomonadati</taxon>
        <taxon>Pseudomonadota</taxon>
        <taxon>Betaproteobacteria</taxon>
        <taxon>Rhodocyclales</taxon>
        <taxon>Azonexaceae</taxon>
        <taxon>Dechloromonas</taxon>
    </lineage>
</organism>
<reference evidence="14" key="1">
    <citation type="submission" date="2005-08" db="EMBL/GenBank/DDBJ databases">
        <title>Complete sequence of Dechloromonas aromatica RCB.</title>
        <authorList>
            <person name="Salinero K.K."/>
            <person name="Copeland A."/>
            <person name="Lucas S."/>
            <person name="Lapidus A."/>
            <person name="Barry K."/>
            <person name="Detter J.C."/>
            <person name="Glavina T."/>
            <person name="Hammon N."/>
            <person name="Israni S."/>
            <person name="Pitluck S."/>
            <person name="Di Bartolo G."/>
            <person name="Trong S."/>
            <person name="Schmutz J."/>
            <person name="Larimer F."/>
            <person name="Land M."/>
            <person name="Ivanova N."/>
            <person name="Richardson P."/>
        </authorList>
    </citation>
    <scope>NUCLEOTIDE SEQUENCE</scope>
    <source>
        <strain evidence="14">RCB</strain>
    </source>
</reference>
<dbReference type="InterPro" id="IPR050428">
    <property type="entry name" value="TCS_sensor_his_kinase"/>
</dbReference>
<proteinExistence type="predicted"/>
<dbReference type="STRING" id="159087.Daro_2297"/>
<keyword evidence="6 11" id="KW-0812">Transmembrane</keyword>
<dbReference type="InterPro" id="IPR036890">
    <property type="entry name" value="HATPase_C_sf"/>
</dbReference>
<dbReference type="PROSITE" id="PS50885">
    <property type="entry name" value="HAMP"/>
    <property type="match status" value="1"/>
</dbReference>
<evidence type="ECO:0000256" key="9">
    <source>
        <dbReference type="ARBA" id="ARBA00023012"/>
    </source>
</evidence>
<dbReference type="eggNOG" id="COG2205">
    <property type="taxonomic scope" value="Bacteria"/>
</dbReference>
<dbReference type="CDD" id="cd00082">
    <property type="entry name" value="HisKA"/>
    <property type="match status" value="1"/>
</dbReference>
<dbReference type="SUPFAM" id="SSF47384">
    <property type="entry name" value="Homodimeric domain of signal transducing histidine kinase"/>
    <property type="match status" value="1"/>
</dbReference>
<dbReference type="InterPro" id="IPR005467">
    <property type="entry name" value="His_kinase_dom"/>
</dbReference>
<dbReference type="InterPro" id="IPR003660">
    <property type="entry name" value="HAMP_dom"/>
</dbReference>
<evidence type="ECO:0000256" key="1">
    <source>
        <dbReference type="ARBA" id="ARBA00000085"/>
    </source>
</evidence>
<dbReference type="CDD" id="cd00075">
    <property type="entry name" value="HATPase"/>
    <property type="match status" value="1"/>
</dbReference>
<evidence type="ECO:0000256" key="8">
    <source>
        <dbReference type="ARBA" id="ARBA00022989"/>
    </source>
</evidence>
<dbReference type="SMART" id="SM00388">
    <property type="entry name" value="HisKA"/>
    <property type="match status" value="1"/>
</dbReference>
<comment type="catalytic activity">
    <reaction evidence="1">
        <text>ATP + protein L-histidine = ADP + protein N-phospho-L-histidine.</text>
        <dbReference type="EC" id="2.7.13.3"/>
    </reaction>
</comment>
<evidence type="ECO:0000256" key="4">
    <source>
        <dbReference type="ARBA" id="ARBA00022553"/>
    </source>
</evidence>
<feature type="domain" description="HAMP" evidence="13">
    <location>
        <begin position="177"/>
        <end position="229"/>
    </location>
</feature>
<keyword evidence="14" id="KW-0547">Nucleotide-binding</keyword>
<evidence type="ECO:0000256" key="10">
    <source>
        <dbReference type="ARBA" id="ARBA00023136"/>
    </source>
</evidence>